<feature type="transmembrane region" description="Helical" evidence="1">
    <location>
        <begin position="86"/>
        <end position="103"/>
    </location>
</feature>
<feature type="transmembrane region" description="Helical" evidence="1">
    <location>
        <begin position="271"/>
        <end position="293"/>
    </location>
</feature>
<dbReference type="InterPro" id="IPR022134">
    <property type="entry name" value="DUF3667"/>
</dbReference>
<feature type="transmembrane region" description="Helical" evidence="1">
    <location>
        <begin position="299"/>
        <end position="316"/>
    </location>
</feature>
<dbReference type="Proteomes" id="UP001165460">
    <property type="component" value="Unassembled WGS sequence"/>
</dbReference>
<feature type="transmembrane region" description="Helical" evidence="1">
    <location>
        <begin position="242"/>
        <end position="259"/>
    </location>
</feature>
<reference evidence="2" key="1">
    <citation type="submission" date="2022-03" db="EMBL/GenBank/DDBJ databases">
        <authorList>
            <person name="Woo C.Y."/>
        </authorList>
    </citation>
    <scope>NUCLEOTIDE SEQUENCE</scope>
    <source>
        <strain evidence="2">CYS-01</strain>
    </source>
</reference>
<comment type="caution">
    <text evidence="2">The sequence shown here is derived from an EMBL/GenBank/DDBJ whole genome shotgun (WGS) entry which is preliminary data.</text>
</comment>
<evidence type="ECO:0000256" key="1">
    <source>
        <dbReference type="SAM" id="Phobius"/>
    </source>
</evidence>
<protein>
    <submittedName>
        <fullName evidence="2">DUF3667 domain-containing protein</fullName>
    </submittedName>
</protein>
<keyword evidence="3" id="KW-1185">Reference proteome</keyword>
<proteinExistence type="predicted"/>
<evidence type="ECO:0000313" key="2">
    <source>
        <dbReference type="EMBL" id="MCJ0743198.1"/>
    </source>
</evidence>
<name>A0ABS9ZY30_9SPHI</name>
<dbReference type="EMBL" id="JALGBH010000002">
    <property type="protein sequence ID" value="MCJ0743198.1"/>
    <property type="molecule type" value="Genomic_DNA"/>
</dbReference>
<feature type="transmembrane region" description="Helical" evidence="1">
    <location>
        <begin position="336"/>
        <end position="359"/>
    </location>
</feature>
<dbReference type="RefSeq" id="WP_243362296.1">
    <property type="nucleotide sequence ID" value="NZ_JALGBH010000002.1"/>
</dbReference>
<gene>
    <name evidence="2" type="ORF">MMF97_10780</name>
</gene>
<sequence length="360" mass="42684">MSSNNLRKEKDCLNCGHRVEDRYCPHCGQENIELKEDAWHMLSHTIADYFHFEHKFFGTLTPLLLKPGYLTKEYVAGKRMSYLHPVKIYIFISIVFFIFILGGEKVDKKKKVTENSTPAKTEKSTDTASFDDVSELKEVLRYIPIEKKVKDSIIRQAENDIKTKGNTKIDFNKKISERNFLNKVKSKEETVEEYEKNQKALPKEQRDGFLKNYFKKKNIEFNQYEDPGKEFKKSILHNVPKMMFVLLPLFALILKLVYINKKKYYYEHLIYSFHVHSALFLSVLICMFLTWATSFLFNMSNWLIFACMIYMTWYIYKSLRVFYGGRRWGTILRLFLLFLLYNILFSFCAILLIGVSFILV</sequence>
<keyword evidence="1" id="KW-0812">Transmembrane</keyword>
<dbReference type="Pfam" id="PF12412">
    <property type="entry name" value="DUF3667"/>
    <property type="match status" value="1"/>
</dbReference>
<keyword evidence="1" id="KW-0472">Membrane</keyword>
<organism evidence="2 3">
    <name type="scientific">Pedobacter montanisoli</name>
    <dbReference type="NCBI Taxonomy" id="2923277"/>
    <lineage>
        <taxon>Bacteria</taxon>
        <taxon>Pseudomonadati</taxon>
        <taxon>Bacteroidota</taxon>
        <taxon>Sphingobacteriia</taxon>
        <taxon>Sphingobacteriales</taxon>
        <taxon>Sphingobacteriaceae</taxon>
        <taxon>Pedobacter</taxon>
    </lineage>
</organism>
<evidence type="ECO:0000313" key="3">
    <source>
        <dbReference type="Proteomes" id="UP001165460"/>
    </source>
</evidence>
<accession>A0ABS9ZY30</accession>
<keyword evidence="1" id="KW-1133">Transmembrane helix</keyword>